<dbReference type="GO" id="GO:0046872">
    <property type="term" value="F:metal ion binding"/>
    <property type="evidence" value="ECO:0007669"/>
    <property type="project" value="UniProtKB-KW"/>
</dbReference>
<keyword evidence="6" id="KW-1185">Reference proteome</keyword>
<dbReference type="GO" id="GO:0019478">
    <property type="term" value="P:D-amino acid catabolic process"/>
    <property type="evidence" value="ECO:0007669"/>
    <property type="project" value="InterPro"/>
</dbReference>
<accession>A0A6A9QL71</accession>
<name>A0A6A9QL71_SULME</name>
<dbReference type="Gene3D" id="3.40.630.50">
    <property type="entry name" value="AF0625-like"/>
    <property type="match status" value="1"/>
</dbReference>
<keyword evidence="1" id="KW-0479">Metal-binding</keyword>
<keyword evidence="3" id="KW-0862">Zinc</keyword>
<dbReference type="AlphaFoldDB" id="A0A6A9QL71"/>
<dbReference type="InterPro" id="IPR018033">
    <property type="entry name" value="Deacylase_DtdA_archaea"/>
</dbReference>
<evidence type="ECO:0000256" key="1">
    <source>
        <dbReference type="ARBA" id="ARBA00022723"/>
    </source>
</evidence>
<dbReference type="SUPFAM" id="SSF142535">
    <property type="entry name" value="AF0625-like"/>
    <property type="match status" value="1"/>
</dbReference>
<dbReference type="PANTHER" id="PTHR34667">
    <property type="entry name" value="D-AMINOACYL-TRNA DEACYLASE"/>
    <property type="match status" value="1"/>
</dbReference>
<organism evidence="5 6">
    <name type="scientific">Sulfuracidifex metallicus DSM 6482 = JCM 9184</name>
    <dbReference type="NCBI Taxonomy" id="523847"/>
    <lineage>
        <taxon>Archaea</taxon>
        <taxon>Thermoproteota</taxon>
        <taxon>Thermoprotei</taxon>
        <taxon>Sulfolobales</taxon>
        <taxon>Sulfolobaceae</taxon>
        <taxon>Sulfuracidifex</taxon>
    </lineage>
</organism>
<evidence type="ECO:0000256" key="4">
    <source>
        <dbReference type="ARBA" id="ARBA00033425"/>
    </source>
</evidence>
<proteinExistence type="predicted"/>
<sequence length="233" mass="25865">MTKIAISLKDQVGLTVKRLGYAFEELDGDVIDFTYTGSEPLVVICRHESSSRKPSLTVHYPGNPLDSTMGGRPRTLGISFPSLATSIYRQILKIDVNIDKVFEATHHGPTLETPIIFAELGSSQELWSNESLVKKLVDAVMRGIDSPTQCKDNFIGFGGPHYAYTFSSMTTESCLGHIVSKHYVKSLDESVIRQTVLNSKEKIHKVVFNDVNKNTLARIKNSLSDLDLLFESV</sequence>
<dbReference type="GO" id="GO:0051499">
    <property type="term" value="F:D-aminoacyl-tRNA deacylase activity"/>
    <property type="evidence" value="ECO:0007669"/>
    <property type="project" value="InterPro"/>
</dbReference>
<dbReference type="OrthoDB" id="9863at2157"/>
<protein>
    <recommendedName>
        <fullName evidence="4">D-tyrosyl-tRNA(Tyr) deacylase</fullName>
    </recommendedName>
</protein>
<dbReference type="InterPro" id="IPR007508">
    <property type="entry name" value="DtdA"/>
</dbReference>
<keyword evidence="2" id="KW-0378">Hydrolase</keyword>
<dbReference type="Gene3D" id="3.40.50.10700">
    <property type="entry name" value="AF0625-like"/>
    <property type="match status" value="1"/>
</dbReference>
<dbReference type="Proteomes" id="UP000470772">
    <property type="component" value="Unassembled WGS sequence"/>
</dbReference>
<evidence type="ECO:0000256" key="2">
    <source>
        <dbReference type="ARBA" id="ARBA00022801"/>
    </source>
</evidence>
<evidence type="ECO:0000256" key="3">
    <source>
        <dbReference type="ARBA" id="ARBA00022833"/>
    </source>
</evidence>
<dbReference type="RefSeq" id="WP_054838350.1">
    <property type="nucleotide sequence ID" value="NZ_BBBY01000008.1"/>
</dbReference>
<dbReference type="Pfam" id="PF04414">
    <property type="entry name" value="tRNA_deacylase"/>
    <property type="match status" value="1"/>
</dbReference>
<comment type="caution">
    <text evidence="5">The sequence shown here is derived from an EMBL/GenBank/DDBJ whole genome shotgun (WGS) entry which is preliminary data.</text>
</comment>
<dbReference type="PIRSF" id="PIRSF016210">
    <property type="entry name" value="UCP016210"/>
    <property type="match status" value="1"/>
</dbReference>
<gene>
    <name evidence="5" type="ORF">GC250_07835</name>
</gene>
<evidence type="ECO:0000313" key="6">
    <source>
        <dbReference type="Proteomes" id="UP000470772"/>
    </source>
</evidence>
<dbReference type="EMBL" id="WGGD01000005">
    <property type="protein sequence ID" value="MUN29344.1"/>
    <property type="molecule type" value="Genomic_DNA"/>
</dbReference>
<dbReference type="PANTHER" id="PTHR34667:SF1">
    <property type="entry name" value="D-AMINOACYL-TRNA DEACYLASE"/>
    <property type="match status" value="1"/>
</dbReference>
<evidence type="ECO:0000313" key="5">
    <source>
        <dbReference type="EMBL" id="MUN29344.1"/>
    </source>
</evidence>
<reference evidence="5 6" key="1">
    <citation type="submission" date="2019-10" db="EMBL/GenBank/DDBJ databases">
        <title>Sequencing and Assembly of Multiple Reported Metal-Biooxidizing Members of the Extremely Thermoacidophilic Archaeal Family Sulfolobaceae.</title>
        <authorList>
            <person name="Counts J.A."/>
            <person name="Kelly R.M."/>
        </authorList>
    </citation>
    <scope>NUCLEOTIDE SEQUENCE [LARGE SCALE GENOMIC DNA]</scope>
    <source>
        <strain evidence="5 6">DSM 6482</strain>
    </source>
</reference>